<dbReference type="GO" id="GO:0032259">
    <property type="term" value="P:methylation"/>
    <property type="evidence" value="ECO:0007669"/>
    <property type="project" value="UniProtKB-KW"/>
</dbReference>
<evidence type="ECO:0000313" key="5">
    <source>
        <dbReference type="EMBL" id="KAK3281321.1"/>
    </source>
</evidence>
<keyword evidence="2" id="KW-0963">Cytoplasm</keyword>
<keyword evidence="6" id="KW-1185">Reference proteome</keyword>
<dbReference type="AlphaFoldDB" id="A0AAE0GND4"/>
<dbReference type="GO" id="GO:0005737">
    <property type="term" value="C:cytoplasm"/>
    <property type="evidence" value="ECO:0007669"/>
    <property type="project" value="UniProtKB-SubCell"/>
</dbReference>
<accession>A0AAE0GND4</accession>
<dbReference type="PANTHER" id="PTHR13200">
    <property type="entry name" value="EEF1A LYSINE METHYLTRANSFERASE 1"/>
    <property type="match status" value="1"/>
</dbReference>
<dbReference type="PANTHER" id="PTHR13200:SF1">
    <property type="entry name" value="NUCLEIC ACID BINDING PROTEIN"/>
    <property type="match status" value="1"/>
</dbReference>
<name>A0AAE0GND4_9CHLO</name>
<gene>
    <name evidence="5" type="ORF">CYMTET_10882</name>
</gene>
<sequence length="119" mass="14278">MEETGKLNAFLVKTPEREDLNQYWYSQHTIDTIRKELEKSFKRIAFLSTPSIFFSLKDKALRKNCVLFDLDEQWTKLPNNVIYDFNKPSEIPSDIHHSFDCVVIDPRFITREVWEKYTE</sequence>
<dbReference type="Proteomes" id="UP001190700">
    <property type="component" value="Unassembled WGS sequence"/>
</dbReference>
<evidence type="ECO:0000256" key="1">
    <source>
        <dbReference type="ARBA" id="ARBA00004496"/>
    </source>
</evidence>
<feature type="non-terminal residue" evidence="5">
    <location>
        <position position="119"/>
    </location>
</feature>
<comment type="subcellular location">
    <subcellularLocation>
        <location evidence="1">Cytoplasm</location>
    </subcellularLocation>
</comment>
<evidence type="ECO:0000313" key="6">
    <source>
        <dbReference type="Proteomes" id="UP001190700"/>
    </source>
</evidence>
<organism evidence="5 6">
    <name type="scientific">Cymbomonas tetramitiformis</name>
    <dbReference type="NCBI Taxonomy" id="36881"/>
    <lineage>
        <taxon>Eukaryota</taxon>
        <taxon>Viridiplantae</taxon>
        <taxon>Chlorophyta</taxon>
        <taxon>Pyramimonadophyceae</taxon>
        <taxon>Pyramimonadales</taxon>
        <taxon>Pyramimonadaceae</taxon>
        <taxon>Cymbomonas</taxon>
    </lineage>
</organism>
<dbReference type="InterPro" id="IPR019369">
    <property type="entry name" value="Efm5/EEF1AKMT1"/>
</dbReference>
<dbReference type="EMBL" id="LGRX02003888">
    <property type="protein sequence ID" value="KAK3281321.1"/>
    <property type="molecule type" value="Genomic_DNA"/>
</dbReference>
<dbReference type="Pfam" id="PF10237">
    <property type="entry name" value="N6-adenineMlase"/>
    <property type="match status" value="1"/>
</dbReference>
<keyword evidence="3" id="KW-0489">Methyltransferase</keyword>
<evidence type="ECO:0000256" key="2">
    <source>
        <dbReference type="ARBA" id="ARBA00022490"/>
    </source>
</evidence>
<evidence type="ECO:0000256" key="3">
    <source>
        <dbReference type="ARBA" id="ARBA00022603"/>
    </source>
</evidence>
<dbReference type="GO" id="GO:0016279">
    <property type="term" value="F:protein-lysine N-methyltransferase activity"/>
    <property type="evidence" value="ECO:0007669"/>
    <property type="project" value="InterPro"/>
</dbReference>
<evidence type="ECO:0000256" key="4">
    <source>
        <dbReference type="ARBA" id="ARBA00022679"/>
    </source>
</evidence>
<comment type="caution">
    <text evidence="5">The sequence shown here is derived from an EMBL/GenBank/DDBJ whole genome shotgun (WGS) entry which is preliminary data.</text>
</comment>
<reference evidence="5 6" key="1">
    <citation type="journal article" date="2015" name="Genome Biol. Evol.">
        <title>Comparative Genomics of a Bacterivorous Green Alga Reveals Evolutionary Causalities and Consequences of Phago-Mixotrophic Mode of Nutrition.</title>
        <authorList>
            <person name="Burns J.A."/>
            <person name="Paasch A."/>
            <person name="Narechania A."/>
            <person name="Kim E."/>
        </authorList>
    </citation>
    <scope>NUCLEOTIDE SEQUENCE [LARGE SCALE GENOMIC DNA]</scope>
    <source>
        <strain evidence="5 6">PLY_AMNH</strain>
    </source>
</reference>
<proteinExistence type="predicted"/>
<keyword evidence="4" id="KW-0808">Transferase</keyword>
<dbReference type="InterPro" id="IPR041370">
    <property type="entry name" value="Mlase_EEF1AKMT1/ZCCHC4"/>
</dbReference>
<protein>
    <submittedName>
        <fullName evidence="5">Uncharacterized protein</fullName>
    </submittedName>
</protein>